<organism evidence="1 2">
    <name type="scientific">Paracoccus thiocyanatus</name>
    <dbReference type="NCBI Taxonomy" id="34006"/>
    <lineage>
        <taxon>Bacteria</taxon>
        <taxon>Pseudomonadati</taxon>
        <taxon>Pseudomonadota</taxon>
        <taxon>Alphaproteobacteria</taxon>
        <taxon>Rhodobacterales</taxon>
        <taxon>Paracoccaceae</taxon>
        <taxon>Paracoccus</taxon>
    </lineage>
</organism>
<reference evidence="1 2" key="1">
    <citation type="submission" date="2017-01" db="EMBL/GenBank/DDBJ databases">
        <authorList>
            <person name="Varghese N."/>
            <person name="Submissions S."/>
        </authorList>
    </citation>
    <scope>NUCLEOTIDE SEQUENCE [LARGE SCALE GENOMIC DNA]</scope>
    <source>
        <strain evidence="1 2">ATCC 700171</strain>
    </source>
</reference>
<dbReference type="AlphaFoldDB" id="A0A1N6Y3J8"/>
<dbReference type="OrthoDB" id="7064922at2"/>
<gene>
    <name evidence="1" type="ORF">SAMN05421641_12430</name>
</gene>
<protein>
    <submittedName>
        <fullName evidence="1">Uncharacterized protein</fullName>
    </submittedName>
</protein>
<evidence type="ECO:0000313" key="2">
    <source>
        <dbReference type="Proteomes" id="UP000323956"/>
    </source>
</evidence>
<dbReference type="EMBL" id="FTMK01000024">
    <property type="protein sequence ID" value="SIR09039.1"/>
    <property type="molecule type" value="Genomic_DNA"/>
</dbReference>
<sequence length="76" mass="8595">MTAPIREKFATQVDADVLATIRSLAQSEGRQIQALVDEALSDLIEKRRQGRPRSHVMAAYQASHDHYAELYKKLAE</sequence>
<dbReference type="RefSeq" id="WP_149766475.1">
    <property type="nucleotide sequence ID" value="NZ_FTMK01000024.1"/>
</dbReference>
<accession>A0A1N6Y3J8</accession>
<name>A0A1N6Y3J8_9RHOB</name>
<dbReference type="Proteomes" id="UP000323956">
    <property type="component" value="Unassembled WGS sequence"/>
</dbReference>
<proteinExistence type="predicted"/>
<evidence type="ECO:0000313" key="1">
    <source>
        <dbReference type="EMBL" id="SIR09039.1"/>
    </source>
</evidence>